<reference evidence="4" key="1">
    <citation type="submission" date="2015-05" db="EMBL/GenBank/DDBJ databases">
        <authorList>
            <person name="Urmite Genomes"/>
        </authorList>
    </citation>
    <scope>NUCLEOTIDE SEQUENCE [LARGE SCALE GENOMIC DNA]</scope>
    <source>
        <strain evidence="4">LF1</strain>
    </source>
</reference>
<dbReference type="RefSeq" id="WP_245640397.1">
    <property type="nucleotide sequence ID" value="NZ_CVRB01000002.1"/>
</dbReference>
<dbReference type="AlphaFoldDB" id="A0A0U1NX03"/>
<name>A0A0U1NX03_9BACI</name>
<dbReference type="InterPro" id="IPR032693">
    <property type="entry name" value="YtkA-like_dom"/>
</dbReference>
<dbReference type="Proteomes" id="UP000199087">
    <property type="component" value="Unassembled WGS sequence"/>
</dbReference>
<evidence type="ECO:0000313" key="3">
    <source>
        <dbReference type="EMBL" id="CRK82559.1"/>
    </source>
</evidence>
<dbReference type="Pfam" id="PF13115">
    <property type="entry name" value="YtkA"/>
    <property type="match status" value="1"/>
</dbReference>
<gene>
    <name evidence="3" type="ORF">BN000_02491</name>
</gene>
<dbReference type="PROSITE" id="PS51257">
    <property type="entry name" value="PROKAR_LIPOPROTEIN"/>
    <property type="match status" value="1"/>
</dbReference>
<feature type="signal peptide" evidence="1">
    <location>
        <begin position="1"/>
        <end position="22"/>
    </location>
</feature>
<feature type="chain" id="PRO_5038464578" description="YtkA-like domain-containing protein" evidence="1">
    <location>
        <begin position="23"/>
        <end position="302"/>
    </location>
</feature>
<proteinExistence type="predicted"/>
<feature type="domain" description="YtkA-like" evidence="2">
    <location>
        <begin position="26"/>
        <end position="102"/>
    </location>
</feature>
<sequence precursor="true">MMIKKGLFVLLMLLVAVLTSCSSGPDYKISVSKPLYFQKDSASPFEIKITENNKPVKGLKISAELSMANMDHGTSSVKLTEGQEGTYLGKVKLSMDGKYQITFTIEKDGKKVEKTTDYTVKKADGVALINGEWIKKEDLQFYQLINKLQLAINRENARKTYSGQQLEEEMAYLDSQEKSAKDKNQLLTQIIRIRAMALLAEQKGHKANEDAIKNAINKDHTQYLQYDSTKKLIGEFGEAKFQTLEEKEYRYTILSNQVLSDLVEQAKKANPNVGTQEITYQAQQSFEDLLVSQINSLNIEIL</sequence>
<evidence type="ECO:0000256" key="1">
    <source>
        <dbReference type="SAM" id="SignalP"/>
    </source>
</evidence>
<dbReference type="STRING" id="1499688.BN000_02491"/>
<keyword evidence="1" id="KW-0732">Signal</keyword>
<accession>A0A0U1NX03</accession>
<evidence type="ECO:0000313" key="4">
    <source>
        <dbReference type="Proteomes" id="UP000199087"/>
    </source>
</evidence>
<evidence type="ECO:0000259" key="2">
    <source>
        <dbReference type="Pfam" id="PF13115"/>
    </source>
</evidence>
<protein>
    <recommendedName>
        <fullName evidence="2">YtkA-like domain-containing protein</fullName>
    </recommendedName>
</protein>
<organism evidence="3 4">
    <name type="scientific">Neobacillus massiliamazoniensis</name>
    <dbReference type="NCBI Taxonomy" id="1499688"/>
    <lineage>
        <taxon>Bacteria</taxon>
        <taxon>Bacillati</taxon>
        <taxon>Bacillota</taxon>
        <taxon>Bacilli</taxon>
        <taxon>Bacillales</taxon>
        <taxon>Bacillaceae</taxon>
        <taxon>Neobacillus</taxon>
    </lineage>
</organism>
<keyword evidence="4" id="KW-1185">Reference proteome</keyword>
<dbReference type="EMBL" id="CVRB01000002">
    <property type="protein sequence ID" value="CRK82559.1"/>
    <property type="molecule type" value="Genomic_DNA"/>
</dbReference>